<name>A0A202EDE7_9EURY</name>
<dbReference type="AlphaFoldDB" id="A0A202EDE7"/>
<keyword evidence="3" id="KW-1185">Reference proteome</keyword>
<protein>
    <submittedName>
        <fullName evidence="2">Uncharacterized protein</fullName>
    </submittedName>
</protein>
<dbReference type="RefSeq" id="WP_087714063.1">
    <property type="nucleotide sequence ID" value="NZ_MWPH01000001.1"/>
</dbReference>
<feature type="compositionally biased region" description="Basic and acidic residues" evidence="1">
    <location>
        <begin position="80"/>
        <end position="91"/>
    </location>
</feature>
<dbReference type="EMBL" id="MWPH01000001">
    <property type="protein sequence ID" value="OVE86020.1"/>
    <property type="molecule type" value="Genomic_DNA"/>
</dbReference>
<evidence type="ECO:0000313" key="2">
    <source>
        <dbReference type="EMBL" id="OVE86020.1"/>
    </source>
</evidence>
<comment type="caution">
    <text evidence="2">The sequence shown here is derived from an EMBL/GenBank/DDBJ whole genome shotgun (WGS) entry which is preliminary data.</text>
</comment>
<feature type="region of interest" description="Disordered" evidence="1">
    <location>
        <begin position="25"/>
        <end position="92"/>
    </location>
</feature>
<organism evidence="2 3">
    <name type="scientific">Natronolimnobius baerhuensis</name>
    <dbReference type="NCBI Taxonomy" id="253108"/>
    <lineage>
        <taxon>Archaea</taxon>
        <taxon>Methanobacteriati</taxon>
        <taxon>Methanobacteriota</taxon>
        <taxon>Stenosarchaea group</taxon>
        <taxon>Halobacteria</taxon>
        <taxon>Halobacteriales</taxon>
        <taxon>Natrialbaceae</taxon>
        <taxon>Natronolimnobius</taxon>
    </lineage>
</organism>
<dbReference type="OrthoDB" id="206414at2157"/>
<evidence type="ECO:0000313" key="3">
    <source>
        <dbReference type="Proteomes" id="UP000196084"/>
    </source>
</evidence>
<proteinExistence type="predicted"/>
<feature type="compositionally biased region" description="Acidic residues" evidence="1">
    <location>
        <begin position="28"/>
        <end position="42"/>
    </location>
</feature>
<evidence type="ECO:0000256" key="1">
    <source>
        <dbReference type="SAM" id="MobiDB-lite"/>
    </source>
</evidence>
<gene>
    <name evidence="2" type="ORF">B2G88_04285</name>
</gene>
<accession>A0A202EDE7</accession>
<feature type="compositionally biased region" description="Acidic residues" evidence="1">
    <location>
        <begin position="50"/>
        <end position="78"/>
    </location>
</feature>
<reference evidence="2 3" key="1">
    <citation type="submission" date="2017-02" db="EMBL/GenBank/DDBJ databases">
        <title>Natronthermophilus aegyptiacus gen. nov.,sp. nov., an aerobic, extremely halophilic alkalithermophilic archaeon isolated from the athalassohaline Wadi An Natrun, Egypt.</title>
        <authorList>
            <person name="Zhao B."/>
        </authorList>
    </citation>
    <scope>NUCLEOTIDE SEQUENCE [LARGE SCALE GENOMIC DNA]</scope>
    <source>
        <strain evidence="2 3">CGMCC 1.3597</strain>
    </source>
</reference>
<sequence length="227" mass="23971">MPPQSSTRRTLLCAGAGILSLTAGCLTDFDDTDGPTDDDESATNERGDDTETDDETTDAADETDDDTDGDDTGLEYDIEQYSHSDLPEKPDVTLLTEQDETDDWLAARGLADSLEEFIAETVFEQSSLIALEAEAPTHCYELIVEEVSVGDESEDASDTLTLEAAVRDETDDDTMCAQALTAVGALVRVSIDGSPVTDLSARVTAADGTEHGVGLATASASESDSTE</sequence>
<dbReference type="Proteomes" id="UP000196084">
    <property type="component" value="Unassembled WGS sequence"/>
</dbReference>